<feature type="domain" description="FAD/NAD(P)-binding" evidence="6">
    <location>
        <begin position="94"/>
        <end position="254"/>
    </location>
</feature>
<dbReference type="PANTHER" id="PTHR48467:SF1">
    <property type="entry name" value="GLUTAMATE SYNTHASE 1 [NADH], CHLOROPLASTIC-LIKE"/>
    <property type="match status" value="1"/>
</dbReference>
<comment type="cofactor">
    <cofactor evidence="1">
        <name>FAD</name>
        <dbReference type="ChEBI" id="CHEBI:57692"/>
    </cofactor>
</comment>
<gene>
    <name evidence="7" type="ORF">E3N88_28799</name>
</gene>
<reference evidence="7 8" key="1">
    <citation type="submission" date="2019-05" db="EMBL/GenBank/DDBJ databases">
        <title>Mikania micrantha, genome provides insights into the molecular mechanism of rapid growth.</title>
        <authorList>
            <person name="Liu B."/>
        </authorList>
    </citation>
    <scope>NUCLEOTIDE SEQUENCE [LARGE SCALE GENOMIC DNA]</scope>
    <source>
        <strain evidence="7">NLD-2019</strain>
        <tissue evidence="7">Leaf</tissue>
    </source>
</reference>
<evidence type="ECO:0000256" key="5">
    <source>
        <dbReference type="ARBA" id="ARBA00023002"/>
    </source>
</evidence>
<keyword evidence="4" id="KW-0521">NADP</keyword>
<keyword evidence="2" id="KW-0285">Flavoprotein</keyword>
<keyword evidence="8" id="KW-1185">Reference proteome</keyword>
<dbReference type="PANTHER" id="PTHR48467">
    <property type="entry name" value="GLUTAMATE SYNTHASE 1 [NADH], CHLOROPLASTIC-LIKE"/>
    <property type="match status" value="1"/>
</dbReference>
<name>A0A5N6N0T7_9ASTR</name>
<dbReference type="Pfam" id="PF07992">
    <property type="entry name" value="Pyr_redox_2"/>
    <property type="match status" value="1"/>
</dbReference>
<dbReference type="Proteomes" id="UP000326396">
    <property type="component" value="Linkage Group LG4"/>
</dbReference>
<evidence type="ECO:0000259" key="6">
    <source>
        <dbReference type="Pfam" id="PF07992"/>
    </source>
</evidence>
<dbReference type="InterPro" id="IPR023753">
    <property type="entry name" value="FAD/NAD-binding_dom"/>
</dbReference>
<evidence type="ECO:0000313" key="8">
    <source>
        <dbReference type="Proteomes" id="UP000326396"/>
    </source>
</evidence>
<evidence type="ECO:0000256" key="1">
    <source>
        <dbReference type="ARBA" id="ARBA00001974"/>
    </source>
</evidence>
<dbReference type="Gene3D" id="3.40.50.720">
    <property type="entry name" value="NAD(P)-binding Rossmann-like Domain"/>
    <property type="match status" value="1"/>
</dbReference>
<dbReference type="SUPFAM" id="SSF51971">
    <property type="entry name" value="Nucleotide-binding domain"/>
    <property type="match status" value="1"/>
</dbReference>
<dbReference type="GO" id="GO:0016491">
    <property type="term" value="F:oxidoreductase activity"/>
    <property type="evidence" value="ECO:0007669"/>
    <property type="project" value="UniProtKB-KW"/>
</dbReference>
<proteinExistence type="predicted"/>
<evidence type="ECO:0000313" key="7">
    <source>
        <dbReference type="EMBL" id="KAD4180208.1"/>
    </source>
</evidence>
<evidence type="ECO:0000256" key="3">
    <source>
        <dbReference type="ARBA" id="ARBA00022827"/>
    </source>
</evidence>
<accession>A0A5N6N0T7</accession>
<evidence type="ECO:0000256" key="2">
    <source>
        <dbReference type="ARBA" id="ARBA00022630"/>
    </source>
</evidence>
<dbReference type="EMBL" id="SZYD01000014">
    <property type="protein sequence ID" value="KAD4180208.1"/>
    <property type="molecule type" value="Genomic_DNA"/>
</dbReference>
<protein>
    <recommendedName>
        <fullName evidence="6">FAD/NAD(P)-binding domain-containing protein</fullName>
    </recommendedName>
</protein>
<dbReference type="Gene3D" id="3.50.50.60">
    <property type="entry name" value="FAD/NAD(P)-binding domain"/>
    <property type="match status" value="1"/>
</dbReference>
<dbReference type="InterPro" id="IPR055275">
    <property type="entry name" value="Ferredox_Rdtase"/>
</dbReference>
<dbReference type="InterPro" id="IPR036188">
    <property type="entry name" value="FAD/NAD-bd_sf"/>
</dbReference>
<dbReference type="OrthoDB" id="333024at2759"/>
<dbReference type="PRINTS" id="PR00419">
    <property type="entry name" value="ADXRDTASE"/>
</dbReference>
<sequence>MTSEALKIKLIHNLGAYLVKSSEYPHYNEAINIMVNSFVHTALILNPPISEVALSQFWANSTLVIKDDSVESIASMVAAMIGRTFSSATTRSLRVCVVGSGPAGFYTAEKMLKAHEEAEIDIIDRLPTPFGLVRSGVAPDHPETKIVINQFSRVAHNERCSFFGNVSLGSAISLSELRQIYHVVVLAYGAESDRVLGIPGEDLSGVHSAREFVWWYNGHPDFSQLAPDLKNTDTAIVLGQGNVALDVARILLRPPAELATTDIASHALAALRKSSIRKVYLVGRRGPAQAACTAKELREILAIKDLHININQVHLQITSTDEEEIKNNRIRRRVFDLLSKASSSSQTHPNSGQPELHFTFFQKPEKFLESNDQSGHVAGVNFEKTTLKGSVGSGNQIAAGIGQYEDLKCGLVLKSIGYKSIPVDGLPFDHSKGIVPNIRGRVLSSSDVDQPVEDGLYVCGWLKRGPTGIIATNLYDAEETSPWECKCLPDESITVPEMIKTPNQYLLNHRTRASNRGNFLSNHDDPNRHTGAIGVVNEMQYVKCENFTQIYRIWLEYCGNRPESLLSKSFLWVWIIVTKFASVPMIFDLPHIHSRYQRDSSTLRIANLIIKLAMLYDPLIHSSCTCIVYNQKKETREVGNHLG</sequence>
<keyword evidence="5" id="KW-0560">Oxidoreductase</keyword>
<keyword evidence="3" id="KW-0274">FAD</keyword>
<comment type="caution">
    <text evidence="7">The sequence shown here is derived from an EMBL/GenBank/DDBJ whole genome shotgun (WGS) entry which is preliminary data.</text>
</comment>
<organism evidence="7 8">
    <name type="scientific">Mikania micrantha</name>
    <name type="common">bitter vine</name>
    <dbReference type="NCBI Taxonomy" id="192012"/>
    <lineage>
        <taxon>Eukaryota</taxon>
        <taxon>Viridiplantae</taxon>
        <taxon>Streptophyta</taxon>
        <taxon>Embryophyta</taxon>
        <taxon>Tracheophyta</taxon>
        <taxon>Spermatophyta</taxon>
        <taxon>Magnoliopsida</taxon>
        <taxon>eudicotyledons</taxon>
        <taxon>Gunneridae</taxon>
        <taxon>Pentapetalae</taxon>
        <taxon>asterids</taxon>
        <taxon>campanulids</taxon>
        <taxon>Asterales</taxon>
        <taxon>Asteraceae</taxon>
        <taxon>Asteroideae</taxon>
        <taxon>Heliantheae alliance</taxon>
        <taxon>Eupatorieae</taxon>
        <taxon>Mikania</taxon>
    </lineage>
</organism>
<dbReference type="AlphaFoldDB" id="A0A5N6N0T7"/>
<evidence type="ECO:0000256" key="4">
    <source>
        <dbReference type="ARBA" id="ARBA00022857"/>
    </source>
</evidence>